<feature type="DNA-binding region" description="OmpR/PhoB-type" evidence="5">
    <location>
        <begin position="134"/>
        <end position="231"/>
    </location>
</feature>
<feature type="domain" description="Response regulatory" evidence="6">
    <location>
        <begin position="6"/>
        <end position="120"/>
    </location>
</feature>
<dbReference type="InterPro" id="IPR039420">
    <property type="entry name" value="WalR-like"/>
</dbReference>
<evidence type="ECO:0000313" key="9">
    <source>
        <dbReference type="Proteomes" id="UP000253961"/>
    </source>
</evidence>
<dbReference type="SUPFAM" id="SSF52172">
    <property type="entry name" value="CheY-like"/>
    <property type="match status" value="1"/>
</dbReference>
<dbReference type="SUPFAM" id="SSF46894">
    <property type="entry name" value="C-terminal effector domain of the bipartite response regulators"/>
    <property type="match status" value="1"/>
</dbReference>
<accession>A0A369PWV5</accession>
<dbReference type="Gene3D" id="1.10.10.10">
    <property type="entry name" value="Winged helix-like DNA-binding domain superfamily/Winged helix DNA-binding domain"/>
    <property type="match status" value="1"/>
</dbReference>
<dbReference type="OrthoDB" id="9790442at2"/>
<dbReference type="GO" id="GO:0005829">
    <property type="term" value="C:cytosol"/>
    <property type="evidence" value="ECO:0007669"/>
    <property type="project" value="TreeGrafter"/>
</dbReference>
<evidence type="ECO:0000256" key="5">
    <source>
        <dbReference type="PROSITE-ProRule" id="PRU01091"/>
    </source>
</evidence>
<dbReference type="Pfam" id="PF00486">
    <property type="entry name" value="Trans_reg_C"/>
    <property type="match status" value="1"/>
</dbReference>
<keyword evidence="1 4" id="KW-0597">Phosphoprotein</keyword>
<evidence type="ECO:0000256" key="2">
    <source>
        <dbReference type="ARBA" id="ARBA00023012"/>
    </source>
</evidence>
<dbReference type="InterPro" id="IPR011006">
    <property type="entry name" value="CheY-like_superfamily"/>
</dbReference>
<evidence type="ECO:0000313" key="8">
    <source>
        <dbReference type="EMBL" id="RDC56984.1"/>
    </source>
</evidence>
<feature type="modified residue" description="4-aspartylphosphate" evidence="4">
    <location>
        <position position="55"/>
    </location>
</feature>
<protein>
    <submittedName>
        <fullName evidence="8">DNA-binding response regulator</fullName>
    </submittedName>
</protein>
<dbReference type="InterPro" id="IPR036388">
    <property type="entry name" value="WH-like_DNA-bd_sf"/>
</dbReference>
<evidence type="ECO:0000256" key="1">
    <source>
        <dbReference type="ARBA" id="ARBA00022553"/>
    </source>
</evidence>
<dbReference type="PROSITE" id="PS50110">
    <property type="entry name" value="RESPONSE_REGULATORY"/>
    <property type="match status" value="1"/>
</dbReference>
<keyword evidence="2" id="KW-0902">Two-component regulatory system</keyword>
<dbReference type="GO" id="GO:0000976">
    <property type="term" value="F:transcription cis-regulatory region binding"/>
    <property type="evidence" value="ECO:0007669"/>
    <property type="project" value="TreeGrafter"/>
</dbReference>
<dbReference type="GO" id="GO:0000156">
    <property type="term" value="F:phosphorelay response regulator activity"/>
    <property type="evidence" value="ECO:0007669"/>
    <property type="project" value="TreeGrafter"/>
</dbReference>
<dbReference type="RefSeq" id="WP_115402168.1">
    <property type="nucleotide sequence ID" value="NZ_QPKV01000003.1"/>
</dbReference>
<organism evidence="8 9">
    <name type="scientific">Pedobacter chinensis</name>
    <dbReference type="NCBI Taxonomy" id="2282421"/>
    <lineage>
        <taxon>Bacteria</taxon>
        <taxon>Pseudomonadati</taxon>
        <taxon>Bacteroidota</taxon>
        <taxon>Sphingobacteriia</taxon>
        <taxon>Sphingobacteriales</taxon>
        <taxon>Sphingobacteriaceae</taxon>
        <taxon>Pedobacter</taxon>
    </lineage>
</organism>
<dbReference type="InterPro" id="IPR001867">
    <property type="entry name" value="OmpR/PhoB-type_DNA-bd"/>
</dbReference>
<dbReference type="SMART" id="SM00862">
    <property type="entry name" value="Trans_reg_C"/>
    <property type="match status" value="1"/>
</dbReference>
<dbReference type="InterPro" id="IPR016032">
    <property type="entry name" value="Sig_transdc_resp-reg_C-effctor"/>
</dbReference>
<evidence type="ECO:0000259" key="6">
    <source>
        <dbReference type="PROSITE" id="PS50110"/>
    </source>
</evidence>
<dbReference type="Pfam" id="PF00072">
    <property type="entry name" value="Response_reg"/>
    <property type="match status" value="1"/>
</dbReference>
<feature type="domain" description="OmpR/PhoB-type" evidence="7">
    <location>
        <begin position="134"/>
        <end position="231"/>
    </location>
</feature>
<evidence type="ECO:0000256" key="4">
    <source>
        <dbReference type="PROSITE-ProRule" id="PRU00169"/>
    </source>
</evidence>
<keyword evidence="9" id="KW-1185">Reference proteome</keyword>
<dbReference type="InterPro" id="IPR001789">
    <property type="entry name" value="Sig_transdc_resp-reg_receiver"/>
</dbReference>
<dbReference type="Proteomes" id="UP000253961">
    <property type="component" value="Unassembled WGS sequence"/>
</dbReference>
<dbReference type="AlphaFoldDB" id="A0A369PWV5"/>
<dbReference type="EMBL" id="QPKV01000003">
    <property type="protein sequence ID" value="RDC56984.1"/>
    <property type="molecule type" value="Genomic_DNA"/>
</dbReference>
<proteinExistence type="predicted"/>
<evidence type="ECO:0000256" key="3">
    <source>
        <dbReference type="ARBA" id="ARBA00023125"/>
    </source>
</evidence>
<reference evidence="8 9" key="1">
    <citation type="submission" date="2018-07" db="EMBL/GenBank/DDBJ databases">
        <title>Pedobacter sp. nov., isolated from soil.</title>
        <authorList>
            <person name="Zhou L.Y."/>
            <person name="Du Z.J."/>
        </authorList>
    </citation>
    <scope>NUCLEOTIDE SEQUENCE [LARGE SCALE GENOMIC DNA]</scope>
    <source>
        <strain evidence="8 9">JDX94</strain>
    </source>
</reference>
<sequence>MANLNKILFAEDEPALAEIVKETLILKGFDVTQSSTASETISQYHKIKPDLLILDVMLPDGDGFSIAKQLRQIDTQTPILFLTSKSLPADVVMGFESGGNDYLKKPFSIEELTVRIRALLSQNRLIINPQIEKRQPIAIGDYHFHYPEGILTLAGNQRILTNREAEILQMLLLNKNNMLDRNVILNTLWSNNDYFSGRSLDVFITKLRKYLKDDPSVFIINIRGQGYKLIY</sequence>
<dbReference type="PANTHER" id="PTHR48111">
    <property type="entry name" value="REGULATOR OF RPOS"/>
    <property type="match status" value="1"/>
</dbReference>
<name>A0A369PWV5_9SPHI</name>
<dbReference type="CDD" id="cd00383">
    <property type="entry name" value="trans_reg_C"/>
    <property type="match status" value="1"/>
</dbReference>
<dbReference type="GO" id="GO:0006355">
    <property type="term" value="P:regulation of DNA-templated transcription"/>
    <property type="evidence" value="ECO:0007669"/>
    <property type="project" value="InterPro"/>
</dbReference>
<dbReference type="PROSITE" id="PS51755">
    <property type="entry name" value="OMPR_PHOB"/>
    <property type="match status" value="1"/>
</dbReference>
<comment type="caution">
    <text evidence="8">The sequence shown here is derived from an EMBL/GenBank/DDBJ whole genome shotgun (WGS) entry which is preliminary data.</text>
</comment>
<dbReference type="Gene3D" id="3.40.50.2300">
    <property type="match status" value="1"/>
</dbReference>
<dbReference type="SMART" id="SM00448">
    <property type="entry name" value="REC"/>
    <property type="match status" value="1"/>
</dbReference>
<dbReference type="GO" id="GO:0032993">
    <property type="term" value="C:protein-DNA complex"/>
    <property type="evidence" value="ECO:0007669"/>
    <property type="project" value="TreeGrafter"/>
</dbReference>
<keyword evidence="3 5" id="KW-0238">DNA-binding</keyword>
<evidence type="ECO:0000259" key="7">
    <source>
        <dbReference type="PROSITE" id="PS51755"/>
    </source>
</evidence>
<gene>
    <name evidence="8" type="ORF">DU508_07240</name>
</gene>
<dbReference type="PANTHER" id="PTHR48111:SF40">
    <property type="entry name" value="PHOSPHATE REGULON TRANSCRIPTIONAL REGULATORY PROTEIN PHOB"/>
    <property type="match status" value="1"/>
</dbReference>